<accession>A0A4V5ZZR7</accession>
<evidence type="ECO:0000313" key="3">
    <source>
        <dbReference type="EMBL" id="TKR68595.1"/>
    </source>
</evidence>
<evidence type="ECO:0000313" key="4">
    <source>
        <dbReference type="Proteomes" id="UP000298663"/>
    </source>
</evidence>
<evidence type="ECO:0000259" key="2">
    <source>
        <dbReference type="PROSITE" id="PS00028"/>
    </source>
</evidence>
<sequence>MDSNSSMEALETLISERLKSENSKPNNEAFSDERSQDFEEDEICDLYPIPKIEFKEAAPEEEIDQSRNERVWRSENPHLMDKSEPLKPDDEAAKLKLESGIALNPMPGSYFQTFDRMYEFKLPMLSIVPHCHLAQPSDTTMNSPCPNSTMELLDALIYQRLKHGTPSKMHKFFTLERSLELERVMISYIDSIRKSQVCETEFRKGPDAMHARFCQINDLKKSADFAVFQHFYARQDFDAIEALFEGETLQKFCEMAQRIKVPRIERMLANYRIKAGKRKRRAIAYSLTFKCRICKHQIKGSQKNRMAHVGVHENIPVPCILKSCDKILSTFNSLESHIYYYHNLRISKLNAAQYHQLHAARRKYNRRAAVFEDKYFPPEAFVQFNDRVAPHLHKLEARKCQECGKIVGNPKSRRSHAGVHLGWTTKCVVESCEKIFPCALEIAGHLHAKHKKKLVDLNASELYAYRKARMEFQELIKEEFSKYFPMNAQSEEIGG</sequence>
<dbReference type="InterPro" id="IPR013087">
    <property type="entry name" value="Znf_C2H2_type"/>
</dbReference>
<dbReference type="EMBL" id="AZBU02000008">
    <property type="protein sequence ID" value="TKR68595.1"/>
    <property type="molecule type" value="Genomic_DNA"/>
</dbReference>
<evidence type="ECO:0000256" key="1">
    <source>
        <dbReference type="SAM" id="MobiDB-lite"/>
    </source>
</evidence>
<feature type="domain" description="C2H2-type" evidence="2">
    <location>
        <begin position="400"/>
        <end position="420"/>
    </location>
</feature>
<dbReference type="AlphaFoldDB" id="A0A4V5ZZR7"/>
<keyword evidence="4" id="KW-1185">Reference proteome</keyword>
<gene>
    <name evidence="3" type="ORF">L596_024559</name>
</gene>
<organism evidence="3 4">
    <name type="scientific">Steinernema carpocapsae</name>
    <name type="common">Entomopathogenic nematode</name>
    <dbReference type="NCBI Taxonomy" id="34508"/>
    <lineage>
        <taxon>Eukaryota</taxon>
        <taxon>Metazoa</taxon>
        <taxon>Ecdysozoa</taxon>
        <taxon>Nematoda</taxon>
        <taxon>Chromadorea</taxon>
        <taxon>Rhabditida</taxon>
        <taxon>Tylenchina</taxon>
        <taxon>Panagrolaimomorpha</taxon>
        <taxon>Strongyloidoidea</taxon>
        <taxon>Steinernematidae</taxon>
        <taxon>Steinernema</taxon>
    </lineage>
</organism>
<dbReference type="Proteomes" id="UP000298663">
    <property type="component" value="Unassembled WGS sequence"/>
</dbReference>
<reference evidence="3 4" key="1">
    <citation type="journal article" date="2015" name="Genome Biol.">
        <title>Comparative genomics of Steinernema reveals deeply conserved gene regulatory networks.</title>
        <authorList>
            <person name="Dillman A.R."/>
            <person name="Macchietto M."/>
            <person name="Porter C.F."/>
            <person name="Rogers A."/>
            <person name="Williams B."/>
            <person name="Antoshechkin I."/>
            <person name="Lee M.M."/>
            <person name="Goodwin Z."/>
            <person name="Lu X."/>
            <person name="Lewis E.E."/>
            <person name="Goodrich-Blair H."/>
            <person name="Stock S.P."/>
            <person name="Adams B.J."/>
            <person name="Sternberg P.W."/>
            <person name="Mortazavi A."/>
        </authorList>
    </citation>
    <scope>NUCLEOTIDE SEQUENCE [LARGE SCALE GENOMIC DNA]</scope>
    <source>
        <strain evidence="3 4">ALL</strain>
    </source>
</reference>
<feature type="region of interest" description="Disordered" evidence="1">
    <location>
        <begin position="1"/>
        <end position="42"/>
    </location>
</feature>
<reference evidence="3 4" key="2">
    <citation type="journal article" date="2019" name="G3 (Bethesda)">
        <title>Hybrid Assembly of the Genome of the Entomopathogenic Nematode Steinernema carpocapsae Identifies the X-Chromosome.</title>
        <authorList>
            <person name="Serra L."/>
            <person name="Macchietto M."/>
            <person name="Macias-Munoz A."/>
            <person name="McGill C.J."/>
            <person name="Rodriguez I.M."/>
            <person name="Rodriguez B."/>
            <person name="Murad R."/>
            <person name="Mortazavi A."/>
        </authorList>
    </citation>
    <scope>NUCLEOTIDE SEQUENCE [LARGE SCALE GENOMIC DNA]</scope>
    <source>
        <strain evidence="3 4">ALL</strain>
    </source>
</reference>
<dbReference type="PROSITE" id="PS00028">
    <property type="entry name" value="ZINC_FINGER_C2H2_1"/>
    <property type="match status" value="1"/>
</dbReference>
<dbReference type="SMART" id="SM00355">
    <property type="entry name" value="ZnF_C2H2"/>
    <property type="match status" value="4"/>
</dbReference>
<name>A0A4V5ZZR7_STECR</name>
<protein>
    <recommendedName>
        <fullName evidence="2">C2H2-type domain-containing protein</fullName>
    </recommendedName>
</protein>
<comment type="caution">
    <text evidence="3">The sequence shown here is derived from an EMBL/GenBank/DDBJ whole genome shotgun (WGS) entry which is preliminary data.</text>
</comment>
<proteinExistence type="predicted"/>